<dbReference type="InterPro" id="IPR007492">
    <property type="entry name" value="LytTR_DNA-bd_dom"/>
</dbReference>
<name>A0AAV5NTL0_9VIBR</name>
<dbReference type="EMBL" id="BSNX01000041">
    <property type="protein sequence ID" value="GLQ73942.1"/>
    <property type="molecule type" value="Genomic_DNA"/>
</dbReference>
<comment type="caution">
    <text evidence="6">The sequence shown here is derived from an EMBL/GenBank/DDBJ whole genome shotgun (WGS) entry which is preliminary data.</text>
</comment>
<dbReference type="PANTHER" id="PTHR48111">
    <property type="entry name" value="REGULATOR OF RPOS"/>
    <property type="match status" value="1"/>
</dbReference>
<dbReference type="Gene3D" id="2.40.50.1020">
    <property type="entry name" value="LytTr DNA-binding domain"/>
    <property type="match status" value="1"/>
</dbReference>
<gene>
    <name evidence="6" type="ORF">GCM10007932_33020</name>
</gene>
<accession>A0AAV5NTL0</accession>
<dbReference type="AlphaFoldDB" id="A0AAV5NTL0"/>
<evidence type="ECO:0000313" key="7">
    <source>
        <dbReference type="Proteomes" id="UP001156690"/>
    </source>
</evidence>
<dbReference type="PANTHER" id="PTHR48111:SF69">
    <property type="entry name" value="RESPONSE REGULATOR RECEIVER"/>
    <property type="match status" value="1"/>
</dbReference>
<dbReference type="PROSITE" id="PS50930">
    <property type="entry name" value="HTH_LYTTR"/>
    <property type="match status" value="1"/>
</dbReference>
<dbReference type="GO" id="GO:0005829">
    <property type="term" value="C:cytosol"/>
    <property type="evidence" value="ECO:0007669"/>
    <property type="project" value="TreeGrafter"/>
</dbReference>
<dbReference type="RefSeq" id="WP_126609158.1">
    <property type="nucleotide sequence ID" value="NZ_AP025145.1"/>
</dbReference>
<protein>
    <submittedName>
        <fullName evidence="6">Response regulatory protein</fullName>
    </submittedName>
</protein>
<evidence type="ECO:0000256" key="3">
    <source>
        <dbReference type="PROSITE-ProRule" id="PRU00169"/>
    </source>
</evidence>
<dbReference type="Proteomes" id="UP001156690">
    <property type="component" value="Unassembled WGS sequence"/>
</dbReference>
<dbReference type="Pfam" id="PF04397">
    <property type="entry name" value="LytTR"/>
    <property type="match status" value="1"/>
</dbReference>
<keyword evidence="7" id="KW-1185">Reference proteome</keyword>
<reference evidence="7" key="1">
    <citation type="journal article" date="2019" name="Int. J. Syst. Evol. Microbiol.">
        <title>The Global Catalogue of Microorganisms (GCM) 10K type strain sequencing project: providing services to taxonomists for standard genome sequencing and annotation.</title>
        <authorList>
            <consortium name="The Broad Institute Genomics Platform"/>
            <consortium name="The Broad Institute Genome Sequencing Center for Infectious Disease"/>
            <person name="Wu L."/>
            <person name="Ma J."/>
        </authorList>
    </citation>
    <scope>NUCLEOTIDE SEQUENCE [LARGE SCALE GENOMIC DNA]</scope>
    <source>
        <strain evidence="7">NBRC 15640</strain>
    </source>
</reference>
<dbReference type="SMART" id="SM00850">
    <property type="entry name" value="LytTR"/>
    <property type="match status" value="1"/>
</dbReference>
<proteinExistence type="predicted"/>
<dbReference type="InterPro" id="IPR011006">
    <property type="entry name" value="CheY-like_superfamily"/>
</dbReference>
<dbReference type="InterPro" id="IPR001789">
    <property type="entry name" value="Sig_transdc_resp-reg_receiver"/>
</dbReference>
<evidence type="ECO:0000313" key="6">
    <source>
        <dbReference type="EMBL" id="GLQ73942.1"/>
    </source>
</evidence>
<keyword evidence="3" id="KW-0597">Phosphoprotein</keyword>
<dbReference type="Pfam" id="PF00072">
    <property type="entry name" value="Response_reg"/>
    <property type="match status" value="1"/>
</dbReference>
<dbReference type="GO" id="GO:0000976">
    <property type="term" value="F:transcription cis-regulatory region binding"/>
    <property type="evidence" value="ECO:0007669"/>
    <property type="project" value="TreeGrafter"/>
</dbReference>
<dbReference type="GO" id="GO:0032993">
    <property type="term" value="C:protein-DNA complex"/>
    <property type="evidence" value="ECO:0007669"/>
    <property type="project" value="TreeGrafter"/>
</dbReference>
<dbReference type="Gene3D" id="3.40.50.2300">
    <property type="match status" value="1"/>
</dbReference>
<keyword evidence="1" id="KW-0902">Two-component regulatory system</keyword>
<evidence type="ECO:0000259" key="4">
    <source>
        <dbReference type="PROSITE" id="PS50110"/>
    </source>
</evidence>
<dbReference type="CDD" id="cd17532">
    <property type="entry name" value="REC_LytTR_AlgR-like"/>
    <property type="match status" value="1"/>
</dbReference>
<dbReference type="GO" id="GO:0006355">
    <property type="term" value="P:regulation of DNA-templated transcription"/>
    <property type="evidence" value="ECO:0007669"/>
    <property type="project" value="TreeGrafter"/>
</dbReference>
<dbReference type="GO" id="GO:0000156">
    <property type="term" value="F:phosphorelay response regulator activity"/>
    <property type="evidence" value="ECO:0007669"/>
    <property type="project" value="TreeGrafter"/>
</dbReference>
<feature type="domain" description="HTH LytTR-type" evidence="5">
    <location>
        <begin position="155"/>
        <end position="260"/>
    </location>
</feature>
<dbReference type="InterPro" id="IPR039420">
    <property type="entry name" value="WalR-like"/>
</dbReference>
<evidence type="ECO:0000256" key="2">
    <source>
        <dbReference type="ARBA" id="ARBA00023125"/>
    </source>
</evidence>
<organism evidence="6 7">
    <name type="scientific">Vibrio penaeicida</name>
    <dbReference type="NCBI Taxonomy" id="104609"/>
    <lineage>
        <taxon>Bacteria</taxon>
        <taxon>Pseudomonadati</taxon>
        <taxon>Pseudomonadota</taxon>
        <taxon>Gammaproteobacteria</taxon>
        <taxon>Vibrionales</taxon>
        <taxon>Vibrionaceae</taxon>
        <taxon>Vibrio</taxon>
    </lineage>
</organism>
<evidence type="ECO:0000256" key="1">
    <source>
        <dbReference type="ARBA" id="ARBA00023012"/>
    </source>
</evidence>
<feature type="modified residue" description="4-aspartylphosphate" evidence="3">
    <location>
        <position position="58"/>
    </location>
</feature>
<evidence type="ECO:0000259" key="5">
    <source>
        <dbReference type="PROSITE" id="PS50930"/>
    </source>
</evidence>
<keyword evidence="2" id="KW-0238">DNA-binding</keyword>
<dbReference type="PROSITE" id="PS50110">
    <property type="entry name" value="RESPONSE_REGULATORY"/>
    <property type="match status" value="1"/>
</dbReference>
<feature type="domain" description="Response regulatory" evidence="4">
    <location>
        <begin position="6"/>
        <end position="121"/>
    </location>
</feature>
<dbReference type="SMART" id="SM00448">
    <property type="entry name" value="REC"/>
    <property type="match status" value="1"/>
</dbReference>
<sequence length="260" mass="29731">MVKQVKALIADDEPLLLHHLQRMLSDVWLELDVVAKVQDGKSALGAILEHDPDVVFLDIRMPELDGISLAAKLNKLLRPPLIVFTTAYDEYAVKAFDLSAADYLLKPLNEERLLKACQKVQAKLEQSQSSQPDLHSLFEQLKEQSNPTQNYLHWIRASLGDEIHLVSIDDVAYFKSEDKYVSVYCRKEDDGFDEYVIRMSLKELLDQLDPNRFWQIHRSTIISVPAIDKVKKDLAGRMFAKIGRCELPVSRASQHLFKGM</sequence>
<dbReference type="SUPFAM" id="SSF52172">
    <property type="entry name" value="CheY-like"/>
    <property type="match status" value="1"/>
</dbReference>